<protein>
    <submittedName>
        <fullName evidence="1">Uncharacterized protein</fullName>
    </submittedName>
</protein>
<reference evidence="1" key="1">
    <citation type="submission" date="2019-07" db="EMBL/GenBank/DDBJ databases">
        <authorList>
            <person name="Palmer J.M."/>
        </authorList>
    </citation>
    <scope>NUCLEOTIDE SEQUENCE</scope>
    <source>
        <strain evidence="1">PC9</strain>
    </source>
</reference>
<sequence>MLDVSDFLKPHERLQIEMVKYITVKAIAVQNLGVDDLTISPPGGAAPVTLVINQKEQFSTTGSYIVHYGNDQLTAFSFEFSGGNFSITQGRVTSDAIAANVAITATLA</sequence>
<organism evidence="1 2">
    <name type="scientific">Pleurotus ostreatus</name>
    <name type="common">Oyster mushroom</name>
    <name type="synonym">White-rot fungus</name>
    <dbReference type="NCBI Taxonomy" id="5322"/>
    <lineage>
        <taxon>Eukaryota</taxon>
        <taxon>Fungi</taxon>
        <taxon>Dikarya</taxon>
        <taxon>Basidiomycota</taxon>
        <taxon>Agaricomycotina</taxon>
        <taxon>Agaricomycetes</taxon>
        <taxon>Agaricomycetidae</taxon>
        <taxon>Agaricales</taxon>
        <taxon>Pleurotineae</taxon>
        <taxon>Pleurotaceae</taxon>
        <taxon>Pleurotus</taxon>
    </lineage>
</organism>
<dbReference type="RefSeq" id="XP_036631436.1">
    <property type="nucleotide sequence ID" value="XM_036775417.1"/>
</dbReference>
<name>A0A8H7DSH4_PLEOS</name>
<gene>
    <name evidence="1" type="ORF">PC9H_005858</name>
</gene>
<dbReference type="AlphaFoldDB" id="A0A8H7DSH4"/>
<dbReference type="GeneID" id="59375676"/>
<evidence type="ECO:0000313" key="1">
    <source>
        <dbReference type="EMBL" id="KAF7430158.1"/>
    </source>
</evidence>
<accession>A0A8H7DSH4</accession>
<keyword evidence="2" id="KW-1185">Reference proteome</keyword>
<comment type="caution">
    <text evidence="1">The sequence shown here is derived from an EMBL/GenBank/DDBJ whole genome shotgun (WGS) entry which is preliminary data.</text>
</comment>
<dbReference type="VEuPathDB" id="FungiDB:PC9H_005858"/>
<proteinExistence type="predicted"/>
<dbReference type="Proteomes" id="UP000623687">
    <property type="component" value="Unassembled WGS sequence"/>
</dbReference>
<dbReference type="EMBL" id="JACETU010000004">
    <property type="protein sequence ID" value="KAF7430158.1"/>
    <property type="molecule type" value="Genomic_DNA"/>
</dbReference>
<evidence type="ECO:0000313" key="2">
    <source>
        <dbReference type="Proteomes" id="UP000623687"/>
    </source>
</evidence>